<feature type="domain" description="Nuclear transport factor 2" evidence="1">
    <location>
        <begin position="245"/>
        <end position="279"/>
    </location>
</feature>
<reference evidence="2" key="1">
    <citation type="submission" date="2020-11" db="EMBL/GenBank/DDBJ databases">
        <authorList>
            <person name="Tran Van P."/>
        </authorList>
    </citation>
    <scope>NUCLEOTIDE SEQUENCE</scope>
</reference>
<proteinExistence type="predicted"/>
<evidence type="ECO:0000259" key="1">
    <source>
        <dbReference type="Pfam" id="PF02136"/>
    </source>
</evidence>
<dbReference type="AlphaFoldDB" id="A0A7R9CDU4"/>
<sequence>MEILKKLDSGENMCKLKKEYGVGRATVDDFKKNRQKIVEHVKTMESGPVKRKILRVANLIKQLFKELNLKDVVFAHAHSWDSISPNLIQSSWKKLWPRMNTSQETEEWAAEEDLPIADWLQSFSEREHEISEADLNSWFEGNTEEGEQMMTDEKICEEGLLEMLERNGDVWGSRCCSRDSRKWACERNTDWSPMSSSRSSVGGSCRSGGFSPTRISPVKTTTRWKGWSGRRKESQWEVGIKLRGGEARADDDPPHAYSQVFVLKPLGSSFYCQHDIFRLGIHDTA</sequence>
<dbReference type="InterPro" id="IPR002075">
    <property type="entry name" value="NTF2_dom"/>
</dbReference>
<protein>
    <recommendedName>
        <fullName evidence="1">Nuclear transport factor 2 domain-containing protein</fullName>
    </recommendedName>
</protein>
<organism evidence="2">
    <name type="scientific">Timema cristinae</name>
    <name type="common">Walking stick</name>
    <dbReference type="NCBI Taxonomy" id="61476"/>
    <lineage>
        <taxon>Eukaryota</taxon>
        <taxon>Metazoa</taxon>
        <taxon>Ecdysozoa</taxon>
        <taxon>Arthropoda</taxon>
        <taxon>Hexapoda</taxon>
        <taxon>Insecta</taxon>
        <taxon>Pterygota</taxon>
        <taxon>Neoptera</taxon>
        <taxon>Polyneoptera</taxon>
        <taxon>Phasmatodea</taxon>
        <taxon>Timematodea</taxon>
        <taxon>Timematoidea</taxon>
        <taxon>Timematidae</taxon>
        <taxon>Timema</taxon>
    </lineage>
</organism>
<gene>
    <name evidence="2" type="ORF">TCEB3V08_LOCUS1850</name>
</gene>
<accession>A0A7R9CDU4</accession>
<dbReference type="SUPFAM" id="SSF54427">
    <property type="entry name" value="NTF2-like"/>
    <property type="match status" value="1"/>
</dbReference>
<dbReference type="InterPro" id="IPR032710">
    <property type="entry name" value="NTF2-like_dom_sf"/>
</dbReference>
<evidence type="ECO:0000313" key="2">
    <source>
        <dbReference type="EMBL" id="CAD7393898.1"/>
    </source>
</evidence>
<dbReference type="EMBL" id="OC316822">
    <property type="protein sequence ID" value="CAD7393898.1"/>
    <property type="molecule type" value="Genomic_DNA"/>
</dbReference>
<dbReference type="Pfam" id="PF02136">
    <property type="entry name" value="NTF2"/>
    <property type="match status" value="1"/>
</dbReference>
<dbReference type="Gene3D" id="3.10.450.50">
    <property type="match status" value="1"/>
</dbReference>
<name>A0A7R9CDU4_TIMCR</name>